<organism evidence="2 3">
    <name type="scientific">Ficus carica</name>
    <name type="common">Common fig</name>
    <dbReference type="NCBI Taxonomy" id="3494"/>
    <lineage>
        <taxon>Eukaryota</taxon>
        <taxon>Viridiplantae</taxon>
        <taxon>Streptophyta</taxon>
        <taxon>Embryophyta</taxon>
        <taxon>Tracheophyta</taxon>
        <taxon>Spermatophyta</taxon>
        <taxon>Magnoliopsida</taxon>
        <taxon>eudicotyledons</taxon>
        <taxon>Gunneridae</taxon>
        <taxon>Pentapetalae</taxon>
        <taxon>rosids</taxon>
        <taxon>fabids</taxon>
        <taxon>Rosales</taxon>
        <taxon>Moraceae</taxon>
        <taxon>Ficeae</taxon>
        <taxon>Ficus</taxon>
    </lineage>
</organism>
<feature type="compositionally biased region" description="Gly residues" evidence="1">
    <location>
        <begin position="20"/>
        <end position="31"/>
    </location>
</feature>
<proteinExistence type="predicted"/>
<evidence type="ECO:0000256" key="1">
    <source>
        <dbReference type="SAM" id="MobiDB-lite"/>
    </source>
</evidence>
<evidence type="ECO:0000313" key="2">
    <source>
        <dbReference type="EMBL" id="GMN27229.1"/>
    </source>
</evidence>
<accession>A0AA87Z7C0</accession>
<feature type="region of interest" description="Disordered" evidence="1">
    <location>
        <begin position="1"/>
        <end position="31"/>
    </location>
</feature>
<gene>
    <name evidence="2" type="ORF">TIFTF001_050458</name>
</gene>
<dbReference type="EMBL" id="BTGU01008324">
    <property type="protein sequence ID" value="GMN27229.1"/>
    <property type="molecule type" value="Genomic_DNA"/>
</dbReference>
<evidence type="ECO:0000313" key="3">
    <source>
        <dbReference type="Proteomes" id="UP001187192"/>
    </source>
</evidence>
<sequence length="107" mass="11310">MKNSQIRALPKQLTGLSSVGTGGRRSTGGVAGVRAEGGVRAAWVALAARERGKNGGRAAWAWVARERGKNGGHGRGGRKRRERNWAEGVLREKLGGGSVEGVFVDFE</sequence>
<name>A0AA87Z7C0_FICCA</name>
<comment type="caution">
    <text evidence="2">The sequence shown here is derived from an EMBL/GenBank/DDBJ whole genome shotgun (WGS) entry which is preliminary data.</text>
</comment>
<protein>
    <submittedName>
        <fullName evidence="2">Uncharacterized protein</fullName>
    </submittedName>
</protein>
<dbReference type="Proteomes" id="UP001187192">
    <property type="component" value="Unassembled WGS sequence"/>
</dbReference>
<dbReference type="AlphaFoldDB" id="A0AA87Z7C0"/>
<reference evidence="2" key="1">
    <citation type="submission" date="2023-07" db="EMBL/GenBank/DDBJ databases">
        <title>draft genome sequence of fig (Ficus carica).</title>
        <authorList>
            <person name="Takahashi T."/>
            <person name="Nishimura K."/>
        </authorList>
    </citation>
    <scope>NUCLEOTIDE SEQUENCE</scope>
</reference>
<keyword evidence="3" id="KW-1185">Reference proteome</keyword>